<evidence type="ECO:0000259" key="1">
    <source>
        <dbReference type="PROSITE" id="PS51704"/>
    </source>
</evidence>
<dbReference type="RefSeq" id="WP_052103912.1">
    <property type="nucleotide sequence ID" value="NZ_AXNT01000040.1"/>
</dbReference>
<dbReference type="Proteomes" id="UP000029833">
    <property type="component" value="Unassembled WGS sequence"/>
</dbReference>
<dbReference type="InterPro" id="IPR030395">
    <property type="entry name" value="GP_PDE_dom"/>
</dbReference>
<dbReference type="Gene3D" id="3.20.20.190">
    <property type="entry name" value="Phosphatidylinositol (PI) phosphodiesterase"/>
    <property type="match status" value="1"/>
</dbReference>
<dbReference type="SUPFAM" id="SSF51695">
    <property type="entry name" value="PLC-like phosphodiesterases"/>
    <property type="match status" value="1"/>
</dbReference>
<comment type="caution">
    <text evidence="2">The sequence shown here is derived from an EMBL/GenBank/DDBJ whole genome shotgun (WGS) entry which is preliminary data.</text>
</comment>
<sequence length="240" mass="25764">MPAPDRPLAVAHRGDPVNHRENTVEAVLAAARQGADAIEVDVQLAADGTVVMVHDDTFARLWDDPRPVAAMTWPEIARLGDGDVRVPRLAELLEVAEGAGVPLVLDQKHPVAALPALRVVRAARADATAFCGSTDGLLEIRTADPGATVYLNDDSMMLPDVRLLAQLRPQLYNPWFKLLAPATVEAMAAFGIRTCCWTPNTDAELRLVLDLGVDAVMTDRVGRLVEILDERAGRAGDDAG</sequence>
<dbReference type="STRING" id="1408250.Q760_12340"/>
<dbReference type="GO" id="GO:0006629">
    <property type="term" value="P:lipid metabolic process"/>
    <property type="evidence" value="ECO:0007669"/>
    <property type="project" value="InterPro"/>
</dbReference>
<gene>
    <name evidence="2" type="ORF">Q760_12340</name>
</gene>
<accession>A0A0A0B8X8</accession>
<proteinExistence type="predicted"/>
<dbReference type="InterPro" id="IPR017946">
    <property type="entry name" value="PLC-like_Pdiesterase_TIM-brl"/>
</dbReference>
<evidence type="ECO:0000313" key="2">
    <source>
        <dbReference type="EMBL" id="KGM02653.1"/>
    </source>
</evidence>
<dbReference type="AlphaFoldDB" id="A0A0A0B8X8"/>
<dbReference type="PROSITE" id="PS51704">
    <property type="entry name" value="GP_PDE"/>
    <property type="match status" value="1"/>
</dbReference>
<evidence type="ECO:0000313" key="3">
    <source>
        <dbReference type="Proteomes" id="UP000029833"/>
    </source>
</evidence>
<protein>
    <recommendedName>
        <fullName evidence="1">GP-PDE domain-containing protein</fullName>
    </recommendedName>
</protein>
<dbReference type="PANTHER" id="PTHR46211:SF1">
    <property type="entry name" value="GLYCEROPHOSPHODIESTER PHOSPHODIESTERASE, CYTOPLASMIC"/>
    <property type="match status" value="1"/>
</dbReference>
<keyword evidence="3" id="KW-1185">Reference proteome</keyword>
<dbReference type="Pfam" id="PF03009">
    <property type="entry name" value="GDPD"/>
    <property type="match status" value="1"/>
</dbReference>
<reference evidence="2 3" key="1">
    <citation type="submission" date="2013-10" db="EMBL/GenBank/DDBJ databases">
        <authorList>
            <person name="Wang G."/>
            <person name="Zhuang W."/>
        </authorList>
    </citation>
    <scope>NUCLEOTIDE SEQUENCE [LARGE SCALE GENOMIC DNA]</scope>
    <source>
        <strain evidence="2 3">DSM 20118</strain>
    </source>
</reference>
<name>A0A0A0B8X8_9CELL</name>
<dbReference type="PANTHER" id="PTHR46211">
    <property type="entry name" value="GLYCEROPHOSPHORYL DIESTER PHOSPHODIESTERASE"/>
    <property type="match status" value="1"/>
</dbReference>
<organism evidence="2 3">
    <name type="scientific">Cellulomonas cellasea DSM 20118</name>
    <dbReference type="NCBI Taxonomy" id="1408250"/>
    <lineage>
        <taxon>Bacteria</taxon>
        <taxon>Bacillati</taxon>
        <taxon>Actinomycetota</taxon>
        <taxon>Actinomycetes</taxon>
        <taxon>Micrococcales</taxon>
        <taxon>Cellulomonadaceae</taxon>
        <taxon>Cellulomonas</taxon>
    </lineage>
</organism>
<dbReference type="EMBL" id="AXNT01000040">
    <property type="protein sequence ID" value="KGM02653.1"/>
    <property type="molecule type" value="Genomic_DNA"/>
</dbReference>
<dbReference type="GO" id="GO:0008081">
    <property type="term" value="F:phosphoric diester hydrolase activity"/>
    <property type="evidence" value="ECO:0007669"/>
    <property type="project" value="InterPro"/>
</dbReference>
<feature type="domain" description="GP-PDE" evidence="1">
    <location>
        <begin position="7"/>
        <end position="228"/>
    </location>
</feature>